<name>A0A3Q9J4Y1_9MICO</name>
<reference evidence="3 4" key="1">
    <citation type="submission" date="2018-08" db="EMBL/GenBank/DDBJ databases">
        <title>Microbacterium oxydans strain HG3.</title>
        <authorList>
            <person name="ORTET P."/>
        </authorList>
    </citation>
    <scope>NUCLEOTIDE SEQUENCE [LARGE SCALE GENOMIC DNA]</scope>
    <source>
        <strain evidence="3 4">HG3</strain>
    </source>
</reference>
<dbReference type="KEGG" id="moy:CVS54_02629"/>
<dbReference type="CDD" id="cd00085">
    <property type="entry name" value="HNHc"/>
    <property type="match status" value="1"/>
</dbReference>
<evidence type="ECO:0000313" key="4">
    <source>
        <dbReference type="Proteomes" id="UP000274841"/>
    </source>
</evidence>
<dbReference type="SMART" id="SM00507">
    <property type="entry name" value="HNHc"/>
    <property type="match status" value="1"/>
</dbReference>
<evidence type="ECO:0000256" key="1">
    <source>
        <dbReference type="SAM" id="MobiDB-lite"/>
    </source>
</evidence>
<dbReference type="InterPro" id="IPR003870">
    <property type="entry name" value="DUF222"/>
</dbReference>
<feature type="domain" description="HNH nuclease" evidence="2">
    <location>
        <begin position="381"/>
        <end position="433"/>
    </location>
</feature>
<feature type="region of interest" description="Disordered" evidence="1">
    <location>
        <begin position="219"/>
        <end position="252"/>
    </location>
</feature>
<gene>
    <name evidence="3" type="ORF">CVS54_02629</name>
</gene>
<accession>A0A3Q9J4Y1</accession>
<sequence>MNALLDATDTQMAMLADLVVSLEAAEATLSSMHAARDGMLAMAGRLAVDIARAAEHPDRGDMAIRAVAAEIGAAQRVSDRTVERRMADASWLVERFPAVWWAQGEGRISAAHSRVIVDAGAHLEHAADRQAFADEAVELAAGESPNRLRRLARRLAERFQERTLTERHLDAREKRRVWVRDLDDGMAELGVQAPAVLVHGMFDRLSQMAHAVKQQSAVVDQGTADERTADEGTADVSTADVSTTEEHDREARTVDQLRTDLLTDLVLTGTPTGHDTADGLLGEIEARVEVTVPVMTLMGRDDATRQGLPFVPGSVPPRAGSVPPPAELDGVPPPAELDGVVPIDTATARALAGLASGWDRVLTHPISGEMLAVDRYRPNARLRRHLRARDQRCRFPGCGIVARKCDLDHNHAAASGGATCESNLSAFCRRHHMLKHHSPWNVEQRHGGVLEWTSPTGREYIDRPPPQNTVVFTDESPPDEPAPDEPPPDTVRPRF</sequence>
<dbReference type="Gene3D" id="1.10.30.50">
    <property type="match status" value="1"/>
</dbReference>
<dbReference type="Pfam" id="PF02720">
    <property type="entry name" value="DUF222"/>
    <property type="match status" value="1"/>
</dbReference>
<evidence type="ECO:0000313" key="3">
    <source>
        <dbReference type="EMBL" id="AZS41280.1"/>
    </source>
</evidence>
<dbReference type="RefSeq" id="WP_127012446.1">
    <property type="nucleotide sequence ID" value="NZ_CP031422.1"/>
</dbReference>
<dbReference type="EMBL" id="CP031422">
    <property type="protein sequence ID" value="AZS41280.1"/>
    <property type="molecule type" value="Genomic_DNA"/>
</dbReference>
<dbReference type="Proteomes" id="UP000274841">
    <property type="component" value="Chromosome"/>
</dbReference>
<dbReference type="AlphaFoldDB" id="A0A3Q9J4Y1"/>
<dbReference type="InterPro" id="IPR003615">
    <property type="entry name" value="HNH_nuc"/>
</dbReference>
<protein>
    <recommendedName>
        <fullName evidence="2">HNH nuclease domain-containing protein</fullName>
    </recommendedName>
</protein>
<feature type="compositionally biased region" description="Acidic residues" evidence="1">
    <location>
        <begin position="476"/>
        <end position="487"/>
    </location>
</feature>
<proteinExistence type="predicted"/>
<organism evidence="3 4">
    <name type="scientific">Microbacterium oxydans</name>
    <dbReference type="NCBI Taxonomy" id="82380"/>
    <lineage>
        <taxon>Bacteria</taxon>
        <taxon>Bacillati</taxon>
        <taxon>Actinomycetota</taxon>
        <taxon>Actinomycetes</taxon>
        <taxon>Micrococcales</taxon>
        <taxon>Microbacteriaceae</taxon>
        <taxon>Microbacterium</taxon>
    </lineage>
</organism>
<feature type="region of interest" description="Disordered" evidence="1">
    <location>
        <begin position="455"/>
        <end position="495"/>
    </location>
</feature>
<evidence type="ECO:0000259" key="2">
    <source>
        <dbReference type="SMART" id="SM00507"/>
    </source>
</evidence>